<sequence length="116" mass="12826">MSRMARLITEIGSTKPPDLTLAGLSYHIGIDPDLVIYAMRQTYDYSLPVKRAQTLSVPMCCRAAVVAQQHVFTNTMLTYIAFLPSSDPMFVDTIVAISIHPMSHPTLVRVGDPSPY</sequence>
<accession>A0A922IHG3</accession>
<reference evidence="1" key="2">
    <citation type="journal article" date="2022" name="Res Sq">
        <title>Comparative Genomics Reveals Insights into the Divergent Evolution of Astigmatic Mites and Household Pest Adaptations.</title>
        <authorList>
            <person name="Xiong Q."/>
            <person name="Wan A.T.-Y."/>
            <person name="Liu X.-Y."/>
            <person name="Fung C.S.-H."/>
            <person name="Xiao X."/>
            <person name="Malainual N."/>
            <person name="Hou J."/>
            <person name="Wang L."/>
            <person name="Wang M."/>
            <person name="Yang K."/>
            <person name="Cui Y."/>
            <person name="Leung E."/>
            <person name="Nong W."/>
            <person name="Shin S.-K."/>
            <person name="Au S."/>
            <person name="Jeong K.Y."/>
            <person name="Chew F.T."/>
            <person name="Hui J."/>
            <person name="Leung T.F."/>
            <person name="Tungtrongchitr A."/>
            <person name="Zhong N."/>
            <person name="Liu Z."/>
            <person name="Tsui S."/>
        </authorList>
    </citation>
    <scope>NUCLEOTIDE SEQUENCE</scope>
    <source>
        <strain evidence="1">Derf</strain>
        <tissue evidence="1">Whole organism</tissue>
    </source>
</reference>
<comment type="caution">
    <text evidence="1">The sequence shown here is derived from an EMBL/GenBank/DDBJ whole genome shotgun (WGS) entry which is preliminary data.</text>
</comment>
<keyword evidence="2" id="KW-1185">Reference proteome</keyword>
<protein>
    <submittedName>
        <fullName evidence="1">Uncharacterized protein</fullName>
    </submittedName>
</protein>
<gene>
    <name evidence="1" type="ORF">DERF_004003</name>
</gene>
<evidence type="ECO:0000313" key="1">
    <source>
        <dbReference type="EMBL" id="KAH9530178.1"/>
    </source>
</evidence>
<dbReference type="EMBL" id="ASGP02000001">
    <property type="protein sequence ID" value="KAH9530178.1"/>
    <property type="molecule type" value="Genomic_DNA"/>
</dbReference>
<proteinExistence type="predicted"/>
<reference evidence="1" key="1">
    <citation type="submission" date="2013-05" db="EMBL/GenBank/DDBJ databases">
        <authorList>
            <person name="Yim A.K.Y."/>
            <person name="Chan T.F."/>
            <person name="Ji K.M."/>
            <person name="Liu X.Y."/>
            <person name="Zhou J.W."/>
            <person name="Li R.Q."/>
            <person name="Yang K.Y."/>
            <person name="Li J."/>
            <person name="Li M."/>
            <person name="Law P.T.W."/>
            <person name="Wu Y.L."/>
            <person name="Cai Z.L."/>
            <person name="Qin H."/>
            <person name="Bao Y."/>
            <person name="Leung R.K.K."/>
            <person name="Ng P.K.S."/>
            <person name="Zou J."/>
            <person name="Zhong X.J."/>
            <person name="Ran P.X."/>
            <person name="Zhong N.S."/>
            <person name="Liu Z.G."/>
            <person name="Tsui S.K.W."/>
        </authorList>
    </citation>
    <scope>NUCLEOTIDE SEQUENCE</scope>
    <source>
        <strain evidence="1">Derf</strain>
        <tissue evidence="1">Whole organism</tissue>
    </source>
</reference>
<organism evidence="1 2">
    <name type="scientific">Dermatophagoides farinae</name>
    <name type="common">American house dust mite</name>
    <dbReference type="NCBI Taxonomy" id="6954"/>
    <lineage>
        <taxon>Eukaryota</taxon>
        <taxon>Metazoa</taxon>
        <taxon>Ecdysozoa</taxon>
        <taxon>Arthropoda</taxon>
        <taxon>Chelicerata</taxon>
        <taxon>Arachnida</taxon>
        <taxon>Acari</taxon>
        <taxon>Acariformes</taxon>
        <taxon>Sarcoptiformes</taxon>
        <taxon>Astigmata</taxon>
        <taxon>Psoroptidia</taxon>
        <taxon>Analgoidea</taxon>
        <taxon>Pyroglyphidae</taxon>
        <taxon>Dermatophagoidinae</taxon>
        <taxon>Dermatophagoides</taxon>
    </lineage>
</organism>
<evidence type="ECO:0000313" key="2">
    <source>
        <dbReference type="Proteomes" id="UP000790347"/>
    </source>
</evidence>
<name>A0A922IHG3_DERFA</name>
<dbReference type="Proteomes" id="UP000790347">
    <property type="component" value="Unassembled WGS sequence"/>
</dbReference>
<dbReference type="AlphaFoldDB" id="A0A922IHG3"/>